<comment type="caution">
    <text evidence="1">The sequence shown here is derived from an EMBL/GenBank/DDBJ whole genome shotgun (WGS) entry which is preliminary data.</text>
</comment>
<proteinExistence type="predicted"/>
<evidence type="ECO:0000313" key="2">
    <source>
        <dbReference type="Proteomes" id="UP001314796"/>
    </source>
</evidence>
<dbReference type="EMBL" id="JAFBEE010000008">
    <property type="protein sequence ID" value="MBM7614920.1"/>
    <property type="molecule type" value="Genomic_DNA"/>
</dbReference>
<protein>
    <submittedName>
        <fullName evidence="1">Uncharacterized protein</fullName>
    </submittedName>
</protein>
<reference evidence="1 2" key="1">
    <citation type="submission" date="2021-01" db="EMBL/GenBank/DDBJ databases">
        <title>Genomic Encyclopedia of Type Strains, Phase IV (KMG-IV): sequencing the most valuable type-strain genomes for metagenomic binning, comparative biology and taxonomic classification.</title>
        <authorList>
            <person name="Goeker M."/>
        </authorList>
    </citation>
    <scope>NUCLEOTIDE SEQUENCE [LARGE SCALE GENOMIC DNA]</scope>
    <source>
        <strain evidence="1 2">DSM 25890</strain>
    </source>
</reference>
<evidence type="ECO:0000313" key="1">
    <source>
        <dbReference type="EMBL" id="MBM7614920.1"/>
    </source>
</evidence>
<keyword evidence="2" id="KW-1185">Reference proteome</keyword>
<organism evidence="1 2">
    <name type="scientific">Alkaliphilus hydrothermalis</name>
    <dbReference type="NCBI Taxonomy" id="1482730"/>
    <lineage>
        <taxon>Bacteria</taxon>
        <taxon>Bacillati</taxon>
        <taxon>Bacillota</taxon>
        <taxon>Clostridia</taxon>
        <taxon>Peptostreptococcales</taxon>
        <taxon>Natronincolaceae</taxon>
        <taxon>Alkaliphilus</taxon>
    </lineage>
</organism>
<sequence>MGGKVQCGFTALSSTGEVQLGRLDLGIIFYSKKLQHDIFEKSYNK</sequence>
<accession>A0ABS2NPQ8</accession>
<gene>
    <name evidence="1" type="ORF">JOC73_001482</name>
</gene>
<dbReference type="Proteomes" id="UP001314796">
    <property type="component" value="Unassembled WGS sequence"/>
</dbReference>
<name>A0ABS2NPQ8_9FIRM</name>